<evidence type="ECO:0000313" key="1">
    <source>
        <dbReference type="EMBL" id="GIH82122.1"/>
    </source>
</evidence>
<evidence type="ECO:0000313" key="2">
    <source>
        <dbReference type="Proteomes" id="UP000655044"/>
    </source>
</evidence>
<accession>A0A8J3RY19</accession>
<reference evidence="1" key="1">
    <citation type="submission" date="2021-01" db="EMBL/GenBank/DDBJ databases">
        <title>Whole genome shotgun sequence of Planobispora rosea NBRC 15558.</title>
        <authorList>
            <person name="Komaki H."/>
            <person name="Tamura T."/>
        </authorList>
    </citation>
    <scope>NUCLEOTIDE SEQUENCE</scope>
    <source>
        <strain evidence="1">NBRC 15558</strain>
    </source>
</reference>
<proteinExistence type="predicted"/>
<gene>
    <name evidence="1" type="ORF">Pro02_05300</name>
</gene>
<evidence type="ECO:0008006" key="3">
    <source>
        <dbReference type="Google" id="ProtNLM"/>
    </source>
</evidence>
<dbReference type="EMBL" id="BOOI01000004">
    <property type="protein sequence ID" value="GIH82122.1"/>
    <property type="molecule type" value="Genomic_DNA"/>
</dbReference>
<comment type="caution">
    <text evidence="1">The sequence shown here is derived from an EMBL/GenBank/DDBJ whole genome shotgun (WGS) entry which is preliminary data.</text>
</comment>
<dbReference type="SUPFAM" id="SSF89360">
    <property type="entry name" value="HesB-like domain"/>
    <property type="match status" value="1"/>
</dbReference>
<sequence length="99" mass="10603">MLTLTEKAVEAIRDLMVGENLPKEAGLRITPKPGDEGTLELSLTSVPHDGDQVIKKEDVRVFLDPEAAAALDDQTLDADVSPNGIRTSLYLSRTDDAAG</sequence>
<protein>
    <recommendedName>
        <fullName evidence="3">HesB/YadR/YfhF-family protein</fullName>
    </recommendedName>
</protein>
<keyword evidence="2" id="KW-1185">Reference proteome</keyword>
<dbReference type="Gene3D" id="2.60.300.12">
    <property type="entry name" value="HesB-like domain"/>
    <property type="match status" value="1"/>
</dbReference>
<dbReference type="Proteomes" id="UP000655044">
    <property type="component" value="Unassembled WGS sequence"/>
</dbReference>
<dbReference type="OrthoDB" id="4868950at2"/>
<dbReference type="RefSeq" id="WP_068922116.1">
    <property type="nucleotide sequence ID" value="NZ_BMQP01000001.1"/>
</dbReference>
<organism evidence="1 2">
    <name type="scientific">Planobispora rosea</name>
    <dbReference type="NCBI Taxonomy" id="35762"/>
    <lineage>
        <taxon>Bacteria</taxon>
        <taxon>Bacillati</taxon>
        <taxon>Actinomycetota</taxon>
        <taxon>Actinomycetes</taxon>
        <taxon>Streptosporangiales</taxon>
        <taxon>Streptosporangiaceae</taxon>
        <taxon>Planobispora</taxon>
    </lineage>
</organism>
<dbReference type="AlphaFoldDB" id="A0A8J3RY19"/>
<dbReference type="InterPro" id="IPR035903">
    <property type="entry name" value="HesB-like_dom_sf"/>
</dbReference>
<name>A0A8J3RY19_PLARO</name>